<evidence type="ECO:0008006" key="3">
    <source>
        <dbReference type="Google" id="ProtNLM"/>
    </source>
</evidence>
<dbReference type="EMBL" id="BAABJI010000002">
    <property type="protein sequence ID" value="GAA4914071.1"/>
    <property type="molecule type" value="Genomic_DNA"/>
</dbReference>
<dbReference type="InterPro" id="IPR036378">
    <property type="entry name" value="FAS1_dom_sf"/>
</dbReference>
<dbReference type="Gene3D" id="2.30.180.10">
    <property type="entry name" value="FAS1 domain"/>
    <property type="match status" value="1"/>
</dbReference>
<evidence type="ECO:0000313" key="2">
    <source>
        <dbReference type="Proteomes" id="UP001501436"/>
    </source>
</evidence>
<proteinExistence type="predicted"/>
<gene>
    <name evidence="1" type="ORF">GCM10023313_16730</name>
</gene>
<name>A0ABP9FY38_9SPHI</name>
<evidence type="ECO:0000313" key="1">
    <source>
        <dbReference type="EMBL" id="GAA4914071.1"/>
    </source>
</evidence>
<accession>A0ABP9FY38</accession>
<dbReference type="PROSITE" id="PS51257">
    <property type="entry name" value="PROKAR_LIPOPROTEIN"/>
    <property type="match status" value="1"/>
</dbReference>
<keyword evidence="2" id="KW-1185">Reference proteome</keyword>
<comment type="caution">
    <text evidence="1">The sequence shown here is derived from an EMBL/GenBank/DDBJ whole genome shotgun (WGS) entry which is preliminary data.</text>
</comment>
<organism evidence="1 2">
    <name type="scientific">Mucilaginibacter defluvii</name>
    <dbReference type="NCBI Taxonomy" id="1196019"/>
    <lineage>
        <taxon>Bacteria</taxon>
        <taxon>Pseudomonadati</taxon>
        <taxon>Bacteroidota</taxon>
        <taxon>Sphingobacteriia</taxon>
        <taxon>Sphingobacteriales</taxon>
        <taxon>Sphingobacteriaceae</taxon>
        <taxon>Mucilaginibacter</taxon>
    </lineage>
</organism>
<protein>
    <recommendedName>
        <fullName evidence="3">Fasciclin domain-containing protein</fullName>
    </recommendedName>
</protein>
<reference evidence="2" key="1">
    <citation type="journal article" date="2019" name="Int. J. Syst. Evol. Microbiol.">
        <title>The Global Catalogue of Microorganisms (GCM) 10K type strain sequencing project: providing services to taxonomists for standard genome sequencing and annotation.</title>
        <authorList>
            <consortium name="The Broad Institute Genomics Platform"/>
            <consortium name="The Broad Institute Genome Sequencing Center for Infectious Disease"/>
            <person name="Wu L."/>
            <person name="Ma J."/>
        </authorList>
    </citation>
    <scope>NUCLEOTIDE SEQUENCE [LARGE SCALE GENOMIC DNA]</scope>
    <source>
        <strain evidence="2">JCM 18283</strain>
    </source>
</reference>
<sequence>MNLVMKKYIGSIVCAAVILLSACKKDDYKNDGGPSNPYVDMTTYDFLKSKPQFDSLVKIIDHAGLKDAVNSDVTFFATTNYSITGYVTAKKNQKAVETGNENFEFGIDDIPTKELADSMKTYMFKGKINRDVITVSGKIYPTLLTTPPAGVSYLIKFRRAFDYSQFVDYVDYVSYVKVVGTRDDREPEPDKIPESQKDRSIDCQTSGIITKTGIVHVIDGRHRLFFNAQPLGN</sequence>
<dbReference type="Proteomes" id="UP001501436">
    <property type="component" value="Unassembled WGS sequence"/>
</dbReference>